<evidence type="ECO:0000259" key="2">
    <source>
        <dbReference type="Pfam" id="PF03749"/>
    </source>
</evidence>
<dbReference type="CDD" id="cd22359">
    <property type="entry name" value="SfsA-like_bacterial"/>
    <property type="match status" value="1"/>
</dbReference>
<dbReference type="EMBL" id="MCGG01000029">
    <property type="protein sequence ID" value="OEJ66724.1"/>
    <property type="molecule type" value="Genomic_DNA"/>
</dbReference>
<dbReference type="Gene3D" id="2.40.50.580">
    <property type="match status" value="1"/>
</dbReference>
<dbReference type="Pfam" id="PF03749">
    <property type="entry name" value="SfsA"/>
    <property type="match status" value="1"/>
</dbReference>
<organism evidence="4 5">
    <name type="scientific">Magnetovibrio blakemorei</name>
    <dbReference type="NCBI Taxonomy" id="28181"/>
    <lineage>
        <taxon>Bacteria</taxon>
        <taxon>Pseudomonadati</taxon>
        <taxon>Pseudomonadota</taxon>
        <taxon>Alphaproteobacteria</taxon>
        <taxon>Rhodospirillales</taxon>
        <taxon>Magnetovibrionaceae</taxon>
        <taxon>Magnetovibrio</taxon>
    </lineage>
</organism>
<dbReference type="InterPro" id="IPR040452">
    <property type="entry name" value="SfsA_C"/>
</dbReference>
<dbReference type="NCBIfam" id="TIGR00230">
    <property type="entry name" value="sfsA"/>
    <property type="match status" value="1"/>
</dbReference>
<feature type="domain" description="SfsA N-terminal OB" evidence="3">
    <location>
        <begin position="13"/>
        <end position="79"/>
    </location>
</feature>
<dbReference type="STRING" id="28181.BEN30_11645"/>
<dbReference type="GO" id="GO:0003677">
    <property type="term" value="F:DNA binding"/>
    <property type="evidence" value="ECO:0007669"/>
    <property type="project" value="InterPro"/>
</dbReference>
<evidence type="ECO:0000259" key="3">
    <source>
        <dbReference type="Pfam" id="PF17746"/>
    </source>
</evidence>
<dbReference type="OrthoDB" id="9802365at2"/>
<keyword evidence="5" id="KW-1185">Reference proteome</keyword>
<sequence length="236" mass="26172">MKFETPLIPGKLVKRYKRFLTDVELADGTIVTAHCANSGSMLSVNEPGAPVWLSPANDPKRKLKFTWELIKIGDAMVGINTQHPNRIVYEAIEAGKIAELTGYATQRREVKYGKNSRIDVLLESPDKPTCYVEVKNTTMRRDLNPGAPAEFPDSVTARGAKHLEELGDMVEQGHRAVMFYLIQRDDADTFTVAANIDPVYSEGLKIAQNRGVEVVAYSCRVSPLEIEIKGPAEVKL</sequence>
<dbReference type="Gene3D" id="3.40.1350.60">
    <property type="match status" value="1"/>
</dbReference>
<dbReference type="InterPro" id="IPR005224">
    <property type="entry name" value="SfsA"/>
</dbReference>
<evidence type="ECO:0000313" key="5">
    <source>
        <dbReference type="Proteomes" id="UP000095347"/>
    </source>
</evidence>
<dbReference type="RefSeq" id="WP_069958244.1">
    <property type="nucleotide sequence ID" value="NZ_MCGG01000029.1"/>
</dbReference>
<protein>
    <recommendedName>
        <fullName evidence="1">Sugar fermentation stimulation protein homolog</fullName>
    </recommendedName>
</protein>
<dbReference type="Proteomes" id="UP000095347">
    <property type="component" value="Unassembled WGS sequence"/>
</dbReference>
<evidence type="ECO:0000256" key="1">
    <source>
        <dbReference type="HAMAP-Rule" id="MF_00095"/>
    </source>
</evidence>
<dbReference type="AlphaFoldDB" id="A0A1E5Q7P9"/>
<evidence type="ECO:0000313" key="4">
    <source>
        <dbReference type="EMBL" id="OEJ66724.1"/>
    </source>
</evidence>
<comment type="caution">
    <text evidence="4">The sequence shown here is derived from an EMBL/GenBank/DDBJ whole genome shotgun (WGS) entry which is preliminary data.</text>
</comment>
<feature type="domain" description="Sugar fermentation stimulation protein C-terminal" evidence="2">
    <location>
        <begin position="82"/>
        <end position="223"/>
    </location>
</feature>
<comment type="similarity">
    <text evidence="1">Belongs to the SfsA family.</text>
</comment>
<dbReference type="InterPro" id="IPR041465">
    <property type="entry name" value="SfsA_N"/>
</dbReference>
<accession>A0A1E5Q7P9</accession>
<reference evidence="5" key="1">
    <citation type="submission" date="2016-07" db="EMBL/GenBank/DDBJ databases">
        <authorList>
            <person name="Florea S."/>
            <person name="Webb J.S."/>
            <person name="Jaromczyk J."/>
            <person name="Schardl C.L."/>
        </authorList>
    </citation>
    <scope>NUCLEOTIDE SEQUENCE [LARGE SCALE GENOMIC DNA]</scope>
    <source>
        <strain evidence="5">MV-1</strain>
    </source>
</reference>
<gene>
    <name evidence="1" type="primary">sfsA</name>
    <name evidence="4" type="ORF">BEN30_11645</name>
</gene>
<dbReference type="PANTHER" id="PTHR30545">
    <property type="entry name" value="SUGAR FERMENTATION STIMULATION PROTEIN A"/>
    <property type="match status" value="1"/>
</dbReference>
<dbReference type="Pfam" id="PF17746">
    <property type="entry name" value="SfsA_N"/>
    <property type="match status" value="1"/>
</dbReference>
<name>A0A1E5Q7P9_9PROT</name>
<dbReference type="HAMAP" id="MF_00095">
    <property type="entry name" value="SfsA"/>
    <property type="match status" value="1"/>
</dbReference>
<proteinExistence type="inferred from homology"/>
<dbReference type="PANTHER" id="PTHR30545:SF2">
    <property type="entry name" value="SUGAR FERMENTATION STIMULATION PROTEIN A"/>
    <property type="match status" value="1"/>
</dbReference>